<keyword evidence="2" id="KW-1003">Cell membrane</keyword>
<feature type="transmembrane region" description="Helical" evidence="9">
    <location>
        <begin position="380"/>
        <end position="401"/>
    </location>
</feature>
<proteinExistence type="predicted"/>
<feature type="compositionally biased region" description="Low complexity" evidence="8">
    <location>
        <begin position="522"/>
        <end position="548"/>
    </location>
</feature>
<keyword evidence="3 12" id="KW-0328">Glycosyltransferase</keyword>
<dbReference type="GO" id="GO:0016757">
    <property type="term" value="F:glycosyltransferase activity"/>
    <property type="evidence" value="ECO:0007669"/>
    <property type="project" value="UniProtKB-KW"/>
</dbReference>
<feature type="transmembrane region" description="Helical" evidence="9">
    <location>
        <begin position="24"/>
        <end position="42"/>
    </location>
</feature>
<feature type="transmembrane region" description="Helical" evidence="9">
    <location>
        <begin position="326"/>
        <end position="343"/>
    </location>
</feature>
<evidence type="ECO:0000256" key="2">
    <source>
        <dbReference type="ARBA" id="ARBA00022475"/>
    </source>
</evidence>
<feature type="transmembrane region" description="Helical" evidence="9">
    <location>
        <begin position="438"/>
        <end position="457"/>
    </location>
</feature>
<comment type="subcellular location">
    <subcellularLocation>
        <location evidence="1">Cell membrane</location>
        <topology evidence="1">Multi-pass membrane protein</topology>
    </subcellularLocation>
</comment>
<dbReference type="InterPro" id="IPR050297">
    <property type="entry name" value="LipidA_mod_glycosyltrf_83"/>
</dbReference>
<evidence type="ECO:0000259" key="11">
    <source>
        <dbReference type="Pfam" id="PF24878"/>
    </source>
</evidence>
<feature type="compositionally biased region" description="Gly residues" evidence="8">
    <location>
        <begin position="575"/>
        <end position="590"/>
    </location>
</feature>
<feature type="transmembrane region" description="Helical" evidence="9">
    <location>
        <begin position="181"/>
        <end position="214"/>
    </location>
</feature>
<dbReference type="Pfam" id="PF24878">
    <property type="entry name" value="YkcB_C"/>
    <property type="match status" value="1"/>
</dbReference>
<feature type="transmembrane region" description="Helical" evidence="9">
    <location>
        <begin position="128"/>
        <end position="150"/>
    </location>
</feature>
<dbReference type="InterPro" id="IPR056785">
    <property type="entry name" value="YkcA/B-like_C"/>
</dbReference>
<feature type="domain" description="Glycosyltransferase RgtA/B/C/D-like" evidence="10">
    <location>
        <begin position="82"/>
        <end position="237"/>
    </location>
</feature>
<accession>A0ABV3DTA1</accession>
<organism evidence="12 13">
    <name type="scientific">Streptodolium elevatio</name>
    <dbReference type="NCBI Taxonomy" id="3157996"/>
    <lineage>
        <taxon>Bacteria</taxon>
        <taxon>Bacillati</taxon>
        <taxon>Actinomycetota</taxon>
        <taxon>Actinomycetes</taxon>
        <taxon>Kitasatosporales</taxon>
        <taxon>Streptomycetaceae</taxon>
        <taxon>Streptodolium</taxon>
    </lineage>
</organism>
<comment type="caution">
    <text evidence="12">The sequence shown here is derived from an EMBL/GenBank/DDBJ whole genome shotgun (WGS) entry which is preliminary data.</text>
</comment>
<name>A0ABV3DTA1_9ACTN</name>
<sequence length="733" mass="76030">MTAPQIARDRSARFVRGNEADPRWVRPSLLGLLLLTGVLYIYSLGESGWANSFYAAAVQAGSESWKAMFFGSSDAANFITVDKPPASLWVMSLSARVFGMNSWSMLVPQALEGVAAVGLLYLTVRRRFGPAAGLVAGAVMACTPVAALMFRFNNPDALLVLLMVAAAYAVLRAQETASTKWLVWAGVFLGFGFLTKMMQAFVVVPAFAVTYLLFAPTGWWRRGRQLLAAGGALIASAGWWILTVELWPASSRPYIGGSQDNSILELTLGYNGFGRLNGEETGSVGGGMVTFPNGATPEAGNMPTIRGGWGETGWDRMFNTENGGQIAWLIPAALALALAGLWVTRRRARVDGQRAAFVLWAGWLVTTLVVFSYMKGIFHAYYDVALAPAVGALVGMGGVLLWQKRRSWKAAVFLAATVAGSAWWAYVLLDRTPDFHPWLRYAVLVAGGLAAVALLATTRFAARTVAVGAAGLTLTAILAAPVAYSVETAKTPHEGSIPTAGPAGFGGPGGRGGPGRGGGPGLFLVGPNGQAVQAPNGQMPGGQAPNGQAPGGQAPGGQVPGGQTPDGQNGSPGAPQGGTGQDGARQGGPQGMPNVRGYNGGPGNSPAGGLLDGSKPSKAVTDLLEKNASDYTWVAAAVGSNSASGYQLATGEPVMAMGGFNGSDPAPSLDQFKEIVADGKVHYFIGQGNGMSMTRMGGSGASEEIAKWVADNFTAQTVDGTTLYDLTQPKSAV</sequence>
<feature type="region of interest" description="Disordered" evidence="8">
    <location>
        <begin position="492"/>
        <end position="616"/>
    </location>
</feature>
<feature type="transmembrane region" description="Helical" evidence="9">
    <location>
        <begin position="464"/>
        <end position="484"/>
    </location>
</feature>
<evidence type="ECO:0000256" key="7">
    <source>
        <dbReference type="ARBA" id="ARBA00023136"/>
    </source>
</evidence>
<evidence type="ECO:0000256" key="4">
    <source>
        <dbReference type="ARBA" id="ARBA00022679"/>
    </source>
</evidence>
<evidence type="ECO:0000313" key="12">
    <source>
        <dbReference type="EMBL" id="MEU8138687.1"/>
    </source>
</evidence>
<evidence type="ECO:0000256" key="1">
    <source>
        <dbReference type="ARBA" id="ARBA00004651"/>
    </source>
</evidence>
<dbReference type="Pfam" id="PF13231">
    <property type="entry name" value="PMT_2"/>
    <property type="match status" value="1"/>
</dbReference>
<feature type="transmembrane region" description="Helical" evidence="9">
    <location>
        <begin position="408"/>
        <end position="426"/>
    </location>
</feature>
<evidence type="ECO:0000256" key="3">
    <source>
        <dbReference type="ARBA" id="ARBA00022676"/>
    </source>
</evidence>
<dbReference type="EMBL" id="JBEZFP010000134">
    <property type="protein sequence ID" value="MEU8138687.1"/>
    <property type="molecule type" value="Genomic_DNA"/>
</dbReference>
<evidence type="ECO:0000313" key="13">
    <source>
        <dbReference type="Proteomes" id="UP001551482"/>
    </source>
</evidence>
<dbReference type="Proteomes" id="UP001551482">
    <property type="component" value="Unassembled WGS sequence"/>
</dbReference>
<keyword evidence="5 9" id="KW-0812">Transmembrane</keyword>
<feature type="compositionally biased region" description="Gly residues" evidence="8">
    <location>
        <begin position="549"/>
        <end position="560"/>
    </location>
</feature>
<evidence type="ECO:0000256" key="8">
    <source>
        <dbReference type="SAM" id="MobiDB-lite"/>
    </source>
</evidence>
<evidence type="ECO:0000256" key="5">
    <source>
        <dbReference type="ARBA" id="ARBA00022692"/>
    </source>
</evidence>
<feature type="transmembrane region" description="Helical" evidence="9">
    <location>
        <begin position="226"/>
        <end position="242"/>
    </location>
</feature>
<dbReference type="PANTHER" id="PTHR33908:SF3">
    <property type="entry name" value="UNDECAPRENYL PHOSPHATE-ALPHA-4-AMINO-4-DEOXY-L-ARABINOSE ARABINOSYL TRANSFERASE"/>
    <property type="match status" value="1"/>
</dbReference>
<gene>
    <name evidence="12" type="ORF">AB0C36_34960</name>
</gene>
<keyword evidence="7 9" id="KW-0472">Membrane</keyword>
<keyword evidence="4 12" id="KW-0808">Transferase</keyword>
<dbReference type="EC" id="2.4.-.-" evidence="12"/>
<dbReference type="InterPro" id="IPR038731">
    <property type="entry name" value="RgtA/B/C-like"/>
</dbReference>
<evidence type="ECO:0000256" key="6">
    <source>
        <dbReference type="ARBA" id="ARBA00022989"/>
    </source>
</evidence>
<feature type="compositionally biased region" description="Gly residues" evidence="8">
    <location>
        <begin position="503"/>
        <end position="521"/>
    </location>
</feature>
<evidence type="ECO:0000256" key="9">
    <source>
        <dbReference type="SAM" id="Phobius"/>
    </source>
</evidence>
<evidence type="ECO:0000259" key="10">
    <source>
        <dbReference type="Pfam" id="PF13231"/>
    </source>
</evidence>
<dbReference type="RefSeq" id="WP_358362324.1">
    <property type="nucleotide sequence ID" value="NZ_JBEZFP010000134.1"/>
</dbReference>
<dbReference type="PANTHER" id="PTHR33908">
    <property type="entry name" value="MANNOSYLTRANSFERASE YKCB-RELATED"/>
    <property type="match status" value="1"/>
</dbReference>
<reference evidence="12 13" key="1">
    <citation type="submission" date="2024-06" db="EMBL/GenBank/DDBJ databases">
        <title>The Natural Products Discovery Center: Release of the First 8490 Sequenced Strains for Exploring Actinobacteria Biosynthetic Diversity.</title>
        <authorList>
            <person name="Kalkreuter E."/>
            <person name="Kautsar S.A."/>
            <person name="Yang D."/>
            <person name="Bader C.D."/>
            <person name="Teijaro C.N."/>
            <person name="Fluegel L."/>
            <person name="Davis C.M."/>
            <person name="Simpson J.R."/>
            <person name="Lauterbach L."/>
            <person name="Steele A.D."/>
            <person name="Gui C."/>
            <person name="Meng S."/>
            <person name="Li G."/>
            <person name="Viehrig K."/>
            <person name="Ye F."/>
            <person name="Su P."/>
            <person name="Kiefer A.F."/>
            <person name="Nichols A."/>
            <person name="Cepeda A.J."/>
            <person name="Yan W."/>
            <person name="Fan B."/>
            <person name="Jiang Y."/>
            <person name="Adhikari A."/>
            <person name="Zheng C.-J."/>
            <person name="Schuster L."/>
            <person name="Cowan T.M."/>
            <person name="Smanski M.J."/>
            <person name="Chevrette M.G."/>
            <person name="De Carvalho L.P.S."/>
            <person name="Shen B."/>
        </authorList>
    </citation>
    <scope>NUCLEOTIDE SEQUENCE [LARGE SCALE GENOMIC DNA]</scope>
    <source>
        <strain evidence="12 13">NPDC048946</strain>
    </source>
</reference>
<feature type="transmembrane region" description="Helical" evidence="9">
    <location>
        <begin position="355"/>
        <end position="374"/>
    </location>
</feature>
<keyword evidence="13" id="KW-1185">Reference proteome</keyword>
<protein>
    <submittedName>
        <fullName evidence="12">Glycosyltransferase family 39 protein</fullName>
        <ecNumber evidence="12">2.4.-.-</ecNumber>
    </submittedName>
</protein>
<keyword evidence="6 9" id="KW-1133">Transmembrane helix</keyword>
<feature type="domain" description="Putative mannosyltransferase YkcA/B-like C-terminal" evidence="11">
    <location>
        <begin position="621"/>
        <end position="712"/>
    </location>
</feature>
<feature type="transmembrane region" description="Helical" evidence="9">
    <location>
        <begin position="103"/>
        <end position="122"/>
    </location>
</feature>